<dbReference type="OrthoDB" id="124789at2759"/>
<dbReference type="Proteomes" id="UP000478052">
    <property type="component" value="Unassembled WGS sequence"/>
</dbReference>
<reference evidence="2 3" key="1">
    <citation type="submission" date="2019-08" db="EMBL/GenBank/DDBJ databases">
        <title>Whole genome of Aphis craccivora.</title>
        <authorList>
            <person name="Voronova N.V."/>
            <person name="Shulinski R.S."/>
            <person name="Bandarenka Y.V."/>
            <person name="Zhorov D.G."/>
            <person name="Warner D."/>
        </authorList>
    </citation>
    <scope>NUCLEOTIDE SEQUENCE [LARGE SCALE GENOMIC DNA]</scope>
    <source>
        <strain evidence="2">180601</strain>
        <tissue evidence="2">Whole Body</tissue>
    </source>
</reference>
<gene>
    <name evidence="2" type="ORF">FWK35_00008083</name>
</gene>
<dbReference type="InterPro" id="IPR052579">
    <property type="entry name" value="Zinc_finger_SWIM"/>
</dbReference>
<dbReference type="AlphaFoldDB" id="A0A6G0YUL1"/>
<accession>A0A6G0YUL1</accession>
<dbReference type="PANTHER" id="PTHR31569:SF4">
    <property type="entry name" value="SWIM-TYPE DOMAIN-CONTAINING PROTEIN"/>
    <property type="match status" value="1"/>
</dbReference>
<evidence type="ECO:0000313" key="2">
    <source>
        <dbReference type="EMBL" id="KAF0761409.1"/>
    </source>
</evidence>
<proteinExistence type="predicted"/>
<keyword evidence="3" id="KW-1185">Reference proteome</keyword>
<evidence type="ECO:0000313" key="3">
    <source>
        <dbReference type="Proteomes" id="UP000478052"/>
    </source>
</evidence>
<organism evidence="2 3">
    <name type="scientific">Aphis craccivora</name>
    <name type="common">Cowpea aphid</name>
    <dbReference type="NCBI Taxonomy" id="307492"/>
    <lineage>
        <taxon>Eukaryota</taxon>
        <taxon>Metazoa</taxon>
        <taxon>Ecdysozoa</taxon>
        <taxon>Arthropoda</taxon>
        <taxon>Hexapoda</taxon>
        <taxon>Insecta</taxon>
        <taxon>Pterygota</taxon>
        <taxon>Neoptera</taxon>
        <taxon>Paraneoptera</taxon>
        <taxon>Hemiptera</taxon>
        <taxon>Sternorrhyncha</taxon>
        <taxon>Aphidomorpha</taxon>
        <taxon>Aphidoidea</taxon>
        <taxon>Aphididae</taxon>
        <taxon>Aphidini</taxon>
        <taxon>Aphis</taxon>
        <taxon>Aphis</taxon>
    </lineage>
</organism>
<dbReference type="Pfam" id="PF21056">
    <property type="entry name" value="ZSWIM1-3_RNaseH-like"/>
    <property type="match status" value="1"/>
</dbReference>
<dbReference type="InterPro" id="IPR048324">
    <property type="entry name" value="ZSWIM1-3_RNaseH-like"/>
</dbReference>
<name>A0A6G0YUL1_APHCR</name>
<sequence>MEDATKKKNTLDQRVTSTMRQGCEAFIYLKVSTNGQQLEITKMDKTHNHEISKILYSYLPNQRKITPENKAIVIELMDMKANKKLIQDKIMKESENHCSKNDLTEVVTKLKRKFNCTVEVSVDKDNNLKGIFIQDMIMVKSFRSFPEVVFADATYKLLDLRLPVYVLMTEDGNGQSEIAAIVLLVNEEESTLRWFFETFKKNNPISIQTRVYVTDKDMKERNVIRQVFPNSSLTICLFHTLRTFNREIMCEKRNITPKERDDVKLIFQELTYCKSEEEYDMIYSHLQSIAPESIINYYNKNWHNIRNEWVMGMTFNTGNVMNKTNNRLESFNGKLSTLEDFVEKLYIVLSCVRLERDRNAVKLVQRQPTKINEIPELRQYHSFLTTYAYNFLKNQFESSAGAYVLDNTTEVSCSCLFYKSMRLPCKNIFHTRQLQNKPLYDLSLCDTRWTRDYYYKNQRVFENVEIVPTDSDTTVTTLHRKKKKVPSIHEKFRKASMIGAKIAELISQTSNVHFHRKIEQLGFIYNNWLKGHEVSIQELDVDNDVADNVVEATHIIVENTNIENNGTMDAVENMDTNKL</sequence>
<evidence type="ECO:0000259" key="1">
    <source>
        <dbReference type="Pfam" id="PF21056"/>
    </source>
</evidence>
<feature type="domain" description="ZSWIM1/3 RNaseH-like" evidence="1">
    <location>
        <begin position="111"/>
        <end position="232"/>
    </location>
</feature>
<protein>
    <recommendedName>
        <fullName evidence="1">ZSWIM1/3 RNaseH-like domain-containing protein</fullName>
    </recommendedName>
</protein>
<dbReference type="PANTHER" id="PTHR31569">
    <property type="entry name" value="SWIM-TYPE DOMAIN-CONTAINING PROTEIN"/>
    <property type="match status" value="1"/>
</dbReference>
<comment type="caution">
    <text evidence="2">The sequence shown here is derived from an EMBL/GenBank/DDBJ whole genome shotgun (WGS) entry which is preliminary data.</text>
</comment>
<dbReference type="EMBL" id="VUJU01002401">
    <property type="protein sequence ID" value="KAF0761409.1"/>
    <property type="molecule type" value="Genomic_DNA"/>
</dbReference>